<protein>
    <submittedName>
        <fullName evidence="2">Uncharacterized protein</fullName>
    </submittedName>
</protein>
<evidence type="ECO:0000313" key="2">
    <source>
        <dbReference type="EMBL" id="KZT31438.1"/>
    </source>
</evidence>
<reference evidence="2 3" key="1">
    <citation type="journal article" date="2016" name="Mol. Biol. Evol.">
        <title>Comparative Genomics of Early-Diverging Mushroom-Forming Fungi Provides Insights into the Origins of Lignocellulose Decay Capabilities.</title>
        <authorList>
            <person name="Nagy L.G."/>
            <person name="Riley R."/>
            <person name="Tritt A."/>
            <person name="Adam C."/>
            <person name="Daum C."/>
            <person name="Floudas D."/>
            <person name="Sun H."/>
            <person name="Yadav J.S."/>
            <person name="Pangilinan J."/>
            <person name="Larsson K.H."/>
            <person name="Matsuura K."/>
            <person name="Barry K."/>
            <person name="Labutti K."/>
            <person name="Kuo R."/>
            <person name="Ohm R.A."/>
            <person name="Bhattacharya S.S."/>
            <person name="Shirouzu T."/>
            <person name="Yoshinaga Y."/>
            <person name="Martin F.M."/>
            <person name="Grigoriev I.V."/>
            <person name="Hibbett D.S."/>
        </authorList>
    </citation>
    <scope>NUCLEOTIDE SEQUENCE [LARGE SCALE GENOMIC DNA]</scope>
    <source>
        <strain evidence="2 3">HHB10207 ss-3</strain>
    </source>
</reference>
<feature type="region of interest" description="Disordered" evidence="1">
    <location>
        <begin position="108"/>
        <end position="133"/>
    </location>
</feature>
<name>A0A165WR10_9AGAM</name>
<organism evidence="2 3">
    <name type="scientific">Sistotremastrum suecicum HHB10207 ss-3</name>
    <dbReference type="NCBI Taxonomy" id="1314776"/>
    <lineage>
        <taxon>Eukaryota</taxon>
        <taxon>Fungi</taxon>
        <taxon>Dikarya</taxon>
        <taxon>Basidiomycota</taxon>
        <taxon>Agaricomycotina</taxon>
        <taxon>Agaricomycetes</taxon>
        <taxon>Sistotremastrales</taxon>
        <taxon>Sistotremastraceae</taxon>
        <taxon>Sistotremastrum</taxon>
    </lineage>
</organism>
<keyword evidence="3" id="KW-1185">Reference proteome</keyword>
<feature type="region of interest" description="Disordered" evidence="1">
    <location>
        <begin position="1"/>
        <end position="29"/>
    </location>
</feature>
<evidence type="ECO:0000313" key="3">
    <source>
        <dbReference type="Proteomes" id="UP000076798"/>
    </source>
</evidence>
<dbReference type="AlphaFoldDB" id="A0A165WR10"/>
<sequence length="154" mass="17488">MESDFAKELDSRDGGSSAQQTGKRKEMAKPDLVSSIRCRTYWNKRFLSGGIPQLWYEQAGSVIYQAYTGDRLFLETKPKAVVPLDKTQDSFSDQRSHRYGHETAHIDFPQGLSDHATPEEPSNMSNTPFHSRGFQYEMTSPQCSTAIREHDLIP</sequence>
<gene>
    <name evidence="2" type="ORF">SISSUDRAFT_1038438</name>
</gene>
<feature type="compositionally biased region" description="Basic and acidic residues" evidence="1">
    <location>
        <begin position="1"/>
        <end position="13"/>
    </location>
</feature>
<dbReference type="EMBL" id="KV428583">
    <property type="protein sequence ID" value="KZT31438.1"/>
    <property type="molecule type" value="Genomic_DNA"/>
</dbReference>
<dbReference type="Proteomes" id="UP000076798">
    <property type="component" value="Unassembled WGS sequence"/>
</dbReference>
<feature type="compositionally biased region" description="Polar residues" evidence="1">
    <location>
        <begin position="120"/>
        <end position="129"/>
    </location>
</feature>
<proteinExistence type="predicted"/>
<evidence type="ECO:0000256" key="1">
    <source>
        <dbReference type="SAM" id="MobiDB-lite"/>
    </source>
</evidence>
<accession>A0A165WR10</accession>